<proteinExistence type="predicted"/>
<dbReference type="EMBL" id="LR593887">
    <property type="protein sequence ID" value="VTS06925.1"/>
    <property type="molecule type" value="Genomic_DNA"/>
</dbReference>
<protein>
    <submittedName>
        <fullName evidence="1">Uncharacterized protein</fullName>
    </submittedName>
</protein>
<dbReference type="RefSeq" id="WP_162659816.1">
    <property type="nucleotide sequence ID" value="NZ_LR593887.1"/>
</dbReference>
<dbReference type="EMBL" id="LR586016">
    <property type="protein sequence ID" value="VIP04783.1"/>
    <property type="molecule type" value="Genomic_DNA"/>
</dbReference>
<organism evidence="1">
    <name type="scientific">Tuwongella immobilis</name>
    <dbReference type="NCBI Taxonomy" id="692036"/>
    <lineage>
        <taxon>Bacteria</taxon>
        <taxon>Pseudomonadati</taxon>
        <taxon>Planctomycetota</taxon>
        <taxon>Planctomycetia</taxon>
        <taxon>Gemmatales</taxon>
        <taxon>Gemmataceae</taxon>
        <taxon>Tuwongella</taxon>
    </lineage>
</organism>
<dbReference type="InParanoid" id="A0A6C2YUF7"/>
<sequence>MSPTESRAALQEQLRTYFLAMAAVKSDEDKNEGEVESFVFRMTEFLDAASDYATLCDQSSHYSTEDFKQLMNSLLYHGLPHLIAAARKYDYVPDIL</sequence>
<evidence type="ECO:0000313" key="1">
    <source>
        <dbReference type="EMBL" id="VIP04783.1"/>
    </source>
</evidence>
<accession>A0A6C2YUF7</accession>
<dbReference type="Proteomes" id="UP000464378">
    <property type="component" value="Chromosome"/>
</dbReference>
<evidence type="ECO:0000313" key="2">
    <source>
        <dbReference type="Proteomes" id="UP000464378"/>
    </source>
</evidence>
<dbReference type="AlphaFoldDB" id="A0A6C2YUF7"/>
<name>A0A6C2YUF7_9BACT</name>
<dbReference type="KEGG" id="tim:GMBLW1_44100"/>
<keyword evidence="2" id="KW-1185">Reference proteome</keyword>
<reference evidence="1" key="1">
    <citation type="submission" date="2019-04" db="EMBL/GenBank/DDBJ databases">
        <authorList>
            <consortium name="Science for Life Laboratories"/>
        </authorList>
    </citation>
    <scope>NUCLEOTIDE SEQUENCE</scope>
    <source>
        <strain evidence="1">MBLW1</strain>
    </source>
</reference>
<gene>
    <name evidence="1" type="ORF">GMBLW1_44100</name>
</gene>